<evidence type="ECO:0000313" key="3">
    <source>
        <dbReference type="Proteomes" id="UP000250028"/>
    </source>
</evidence>
<name>A0A2Y9C1R6_9MICO</name>
<evidence type="ECO:0000256" key="1">
    <source>
        <dbReference type="SAM" id="Phobius"/>
    </source>
</evidence>
<dbReference type="CDD" id="cd00118">
    <property type="entry name" value="LysM"/>
    <property type="match status" value="1"/>
</dbReference>
<dbReference type="Proteomes" id="UP000250028">
    <property type="component" value="Unassembled WGS sequence"/>
</dbReference>
<gene>
    <name evidence="2" type="ORF">SAMN04489750_2143</name>
</gene>
<evidence type="ECO:0000313" key="2">
    <source>
        <dbReference type="EMBL" id="SSA34813.1"/>
    </source>
</evidence>
<keyword evidence="1" id="KW-0472">Membrane</keyword>
<dbReference type="InterPro" id="IPR036779">
    <property type="entry name" value="LysM_dom_sf"/>
</dbReference>
<keyword evidence="1" id="KW-0812">Transmembrane</keyword>
<dbReference type="OrthoDB" id="3210682at2"/>
<accession>A0A2Y9C1R6</accession>
<dbReference type="RefSeq" id="WP_109685669.1">
    <property type="nucleotide sequence ID" value="NZ_QGDN01000001.1"/>
</dbReference>
<feature type="transmembrane region" description="Helical" evidence="1">
    <location>
        <begin position="12"/>
        <end position="32"/>
    </location>
</feature>
<dbReference type="AlphaFoldDB" id="A0A2Y9C1R6"/>
<proteinExistence type="predicted"/>
<sequence>MNEGPHAERTWLASGLGCVIAVASIAGAFPLGAAAARGLAVDVREVSAPMTLFLHVLLTCLVPLLLWLAAASAAASWEIVRAGGGGRAAADPRPGGRRAGRHHVAAVLLALTGAGALGTVPTTTAMASPLPPGTTRSAPLAVAEQPSAMDVPMPVATAPAGPPSAPAAADIPQPGWVTPAPSPASQRCAAGARLIAGCPTRTDSDQVVVHRGDSLWSLISRHLHTHDPAVIAAAVPHWYAANRAVIGPDPDLLLVGQRLHIPDTAPTAHTTQGER</sequence>
<keyword evidence="1" id="KW-1133">Transmembrane helix</keyword>
<dbReference type="EMBL" id="UESZ01000001">
    <property type="protein sequence ID" value="SSA34813.1"/>
    <property type="molecule type" value="Genomic_DNA"/>
</dbReference>
<keyword evidence="3" id="KW-1185">Reference proteome</keyword>
<reference evidence="3" key="1">
    <citation type="submission" date="2016-10" db="EMBL/GenBank/DDBJ databases">
        <authorList>
            <person name="Varghese N."/>
            <person name="Submissions S."/>
        </authorList>
    </citation>
    <scope>NUCLEOTIDE SEQUENCE [LARGE SCALE GENOMIC DNA]</scope>
    <source>
        <strain evidence="3">DSM 22951</strain>
    </source>
</reference>
<dbReference type="InterPro" id="IPR018392">
    <property type="entry name" value="LysM"/>
</dbReference>
<dbReference type="Gene3D" id="3.10.350.10">
    <property type="entry name" value="LysM domain"/>
    <property type="match status" value="1"/>
</dbReference>
<protein>
    <recommendedName>
        <fullName evidence="4">LysM domain-containing protein</fullName>
    </recommendedName>
</protein>
<feature type="transmembrane region" description="Helical" evidence="1">
    <location>
        <begin position="52"/>
        <end position="77"/>
    </location>
</feature>
<evidence type="ECO:0008006" key="4">
    <source>
        <dbReference type="Google" id="ProtNLM"/>
    </source>
</evidence>
<organism evidence="2 3">
    <name type="scientific">Branchiibius hedensis</name>
    <dbReference type="NCBI Taxonomy" id="672460"/>
    <lineage>
        <taxon>Bacteria</taxon>
        <taxon>Bacillati</taxon>
        <taxon>Actinomycetota</taxon>
        <taxon>Actinomycetes</taxon>
        <taxon>Micrococcales</taxon>
        <taxon>Dermacoccaceae</taxon>
        <taxon>Branchiibius</taxon>
    </lineage>
</organism>